<sequence length="274" mass="32659">MKLPDPSKYKTFKPKVKPKVYQEKKWDFEKLKQNEYVWENYFSVFYPKFGLIDKLFTNDLLPLKEYERLKLYKEKFESGNIRLLYSMLHDSIVIELYDNNELISLIFRHYYEKITKIAEDKYLRNKESVIKWKTYGSKRFIPYRLTDGNNYCFCAFGMAEILLFELLEVDYFVLQSDSIADNISNNPYFEPIKEKLKNRAVYIIPDNDESSFKASQKLKEAITTSASTLILPLEKITGEKLPKGYDLRDFFNEYSKVYAIELIMECIKKMKGES</sequence>
<name>A0ABX5V668_9BACT</name>
<evidence type="ECO:0000313" key="2">
    <source>
        <dbReference type="Proteomes" id="UP000306825"/>
    </source>
</evidence>
<proteinExistence type="predicted"/>
<protein>
    <recommendedName>
        <fullName evidence="3">DNA primase</fullName>
    </recommendedName>
</protein>
<dbReference type="RefSeq" id="WP_138322761.1">
    <property type="nucleotide sequence ID" value="NZ_CP040463.1"/>
</dbReference>
<accession>A0ABX5V668</accession>
<gene>
    <name evidence="1" type="ORF">FE773_00825</name>
</gene>
<evidence type="ECO:0008006" key="3">
    <source>
        <dbReference type="Google" id="ProtNLM"/>
    </source>
</evidence>
<reference evidence="1 2" key="1">
    <citation type="submission" date="2019-05" db="EMBL/GenBank/DDBJ databases">
        <title>A comparative analysis of the Nautiliaceae.</title>
        <authorList>
            <person name="Grosche A."/>
            <person name="Smedile F."/>
            <person name="Vetriani C."/>
        </authorList>
    </citation>
    <scope>NUCLEOTIDE SEQUENCE [LARGE SCALE GENOMIC DNA]</scope>
    <source>
        <strain evidence="1 2">TB-2</strain>
    </source>
</reference>
<organism evidence="1 2">
    <name type="scientific">Caminibacter mediatlanticus TB-2</name>
    <dbReference type="NCBI Taxonomy" id="391592"/>
    <lineage>
        <taxon>Bacteria</taxon>
        <taxon>Pseudomonadati</taxon>
        <taxon>Campylobacterota</taxon>
        <taxon>Epsilonproteobacteria</taxon>
        <taxon>Nautiliales</taxon>
        <taxon>Nautiliaceae</taxon>
        <taxon>Caminibacter</taxon>
    </lineage>
</organism>
<evidence type="ECO:0000313" key="1">
    <source>
        <dbReference type="EMBL" id="QCT93770.1"/>
    </source>
</evidence>
<dbReference type="Proteomes" id="UP000306825">
    <property type="component" value="Chromosome"/>
</dbReference>
<keyword evidence="2" id="KW-1185">Reference proteome</keyword>
<dbReference type="EMBL" id="CP040463">
    <property type="protein sequence ID" value="QCT93770.1"/>
    <property type="molecule type" value="Genomic_DNA"/>
</dbReference>